<dbReference type="InterPro" id="IPR044878">
    <property type="entry name" value="UbiA_sf"/>
</dbReference>
<dbReference type="AlphaFoldDB" id="F5XPP5"/>
<evidence type="ECO:0000256" key="1">
    <source>
        <dbReference type="ARBA" id="ARBA00004141"/>
    </source>
</evidence>
<dbReference type="EMBL" id="AP012204">
    <property type="protein sequence ID" value="BAK34353.1"/>
    <property type="molecule type" value="Genomic_DNA"/>
</dbReference>
<feature type="transmembrane region" description="Helical" evidence="5">
    <location>
        <begin position="238"/>
        <end position="259"/>
    </location>
</feature>
<dbReference type="PANTHER" id="PTHR42723">
    <property type="entry name" value="CHLOROPHYLL SYNTHASE"/>
    <property type="match status" value="1"/>
</dbReference>
<keyword evidence="4 5" id="KW-0472">Membrane</keyword>
<organism evidence="6 7">
    <name type="scientific">Microlunatus phosphovorus (strain ATCC 700054 / DSM 10555 / JCM 9379 / NBRC 101784 / NCIMB 13414 / VKM Ac-1990 / NM-1)</name>
    <dbReference type="NCBI Taxonomy" id="1032480"/>
    <lineage>
        <taxon>Bacteria</taxon>
        <taxon>Bacillati</taxon>
        <taxon>Actinomycetota</taxon>
        <taxon>Actinomycetes</taxon>
        <taxon>Propionibacteriales</taxon>
        <taxon>Propionibacteriaceae</taxon>
        <taxon>Microlunatus</taxon>
    </lineage>
</organism>
<dbReference type="InterPro" id="IPR050475">
    <property type="entry name" value="Prenyltransferase_related"/>
</dbReference>
<keyword evidence="2 5" id="KW-0812">Transmembrane</keyword>
<dbReference type="Gene3D" id="1.10.357.140">
    <property type="entry name" value="UbiA prenyltransferase"/>
    <property type="match status" value="1"/>
</dbReference>
<dbReference type="Proteomes" id="UP000007947">
    <property type="component" value="Chromosome"/>
</dbReference>
<dbReference type="GO" id="GO:0016765">
    <property type="term" value="F:transferase activity, transferring alkyl or aryl (other than methyl) groups"/>
    <property type="evidence" value="ECO:0007669"/>
    <property type="project" value="InterPro"/>
</dbReference>
<dbReference type="Pfam" id="PF01040">
    <property type="entry name" value="UbiA"/>
    <property type="match status" value="1"/>
</dbReference>
<sequence>MSESLERPASRLPAPIRALRPRQWVKNFLVVLAPLAAGRLFEPAVLRGVALAFVAFCLVSSAVYLLNDIRDVEEDRLHPRKRFRPIAAGELSVPVAAVLGLILGIGGLALGYLIDPALGITLVVYVGIQILYSAVLKHLPVIDLAVVSSGFLLRAIAGGVAVGVALSQWFLLVASFGSLFMVAGKRYSELVSVGAGAGTRKSLDRYTPSYLRFVWILAAVLVVTAYSLWAFENRSDPLLGVPWTAISIAPFTLGMLQYALEVDAGKAGEPEDVVLHDHVLQALGVIWLATISIAVFG</sequence>
<evidence type="ECO:0000313" key="7">
    <source>
        <dbReference type="Proteomes" id="UP000007947"/>
    </source>
</evidence>
<keyword evidence="7" id="KW-1185">Reference proteome</keyword>
<keyword evidence="3 5" id="KW-1133">Transmembrane helix</keyword>
<feature type="transmembrane region" description="Helical" evidence="5">
    <location>
        <begin position="151"/>
        <end position="171"/>
    </location>
</feature>
<evidence type="ECO:0000256" key="2">
    <source>
        <dbReference type="ARBA" id="ARBA00022692"/>
    </source>
</evidence>
<dbReference type="InterPro" id="IPR000537">
    <property type="entry name" value="UbiA_prenyltransferase"/>
</dbReference>
<feature type="transmembrane region" description="Helical" evidence="5">
    <location>
        <begin position="210"/>
        <end position="231"/>
    </location>
</feature>
<reference evidence="6 7" key="1">
    <citation type="submission" date="2011-05" db="EMBL/GenBank/DDBJ databases">
        <title>Whole genome sequence of Microlunatus phosphovorus NM-1.</title>
        <authorList>
            <person name="Hosoyama A."/>
            <person name="Sasaki K."/>
            <person name="Harada T."/>
            <person name="Igarashi R."/>
            <person name="Kawakoshi A."/>
            <person name="Sasagawa M."/>
            <person name="Fukada J."/>
            <person name="Nakamura S."/>
            <person name="Katano Y."/>
            <person name="Hanada S."/>
            <person name="Kamagata Y."/>
            <person name="Nakamura N."/>
            <person name="Yamazaki S."/>
            <person name="Fujita N."/>
        </authorList>
    </citation>
    <scope>NUCLEOTIDE SEQUENCE [LARGE SCALE GENOMIC DNA]</scope>
    <source>
        <strain evidence="7">ATCC 700054 / DSM 10555 / JCM 9379 / NBRC 101784 / NCIMB 13414 / VKM Ac-1990 / NM-1</strain>
    </source>
</reference>
<dbReference type="CDD" id="cd13963">
    <property type="entry name" value="PT_UbiA_2"/>
    <property type="match status" value="1"/>
</dbReference>
<proteinExistence type="predicted"/>
<feature type="transmembrane region" description="Helical" evidence="5">
    <location>
        <begin position="279"/>
        <end position="296"/>
    </location>
</feature>
<dbReference type="NCBIfam" id="NF008978">
    <property type="entry name" value="PRK12324.1-4"/>
    <property type="match status" value="1"/>
</dbReference>
<evidence type="ECO:0000256" key="5">
    <source>
        <dbReference type="SAM" id="Phobius"/>
    </source>
</evidence>
<evidence type="ECO:0000313" key="6">
    <source>
        <dbReference type="EMBL" id="BAK34353.1"/>
    </source>
</evidence>
<dbReference type="eggNOG" id="COG0382">
    <property type="taxonomic scope" value="Bacteria"/>
</dbReference>
<dbReference type="PANTHER" id="PTHR42723:SF1">
    <property type="entry name" value="CHLOROPHYLL SYNTHASE, CHLOROPLASTIC"/>
    <property type="match status" value="1"/>
</dbReference>
<dbReference type="RefSeq" id="WP_013862236.1">
    <property type="nucleotide sequence ID" value="NC_015635.1"/>
</dbReference>
<dbReference type="OrthoDB" id="9803632at2"/>
<feature type="transmembrane region" description="Helical" evidence="5">
    <location>
        <begin position="120"/>
        <end position="139"/>
    </location>
</feature>
<accession>F5XPP5</accession>
<gene>
    <name evidence="6" type="ordered locus">MLP_13390</name>
</gene>
<evidence type="ECO:0000256" key="3">
    <source>
        <dbReference type="ARBA" id="ARBA00022989"/>
    </source>
</evidence>
<evidence type="ECO:0000256" key="4">
    <source>
        <dbReference type="ARBA" id="ARBA00023136"/>
    </source>
</evidence>
<dbReference type="STRING" id="1032480.MLP_13390"/>
<comment type="subcellular location">
    <subcellularLocation>
        <location evidence="1">Membrane</location>
        <topology evidence="1">Multi-pass membrane protein</topology>
    </subcellularLocation>
</comment>
<dbReference type="KEGG" id="mph:MLP_13390"/>
<name>F5XPP5_MICPN</name>
<feature type="transmembrane region" description="Helical" evidence="5">
    <location>
        <begin position="47"/>
        <end position="66"/>
    </location>
</feature>
<dbReference type="GO" id="GO:0016020">
    <property type="term" value="C:membrane"/>
    <property type="evidence" value="ECO:0007669"/>
    <property type="project" value="UniProtKB-SubCell"/>
</dbReference>
<feature type="transmembrane region" description="Helical" evidence="5">
    <location>
        <begin position="87"/>
        <end position="114"/>
    </location>
</feature>
<protein>
    <submittedName>
        <fullName evidence="6">Hypothetical membrane protein</fullName>
    </submittedName>
</protein>
<dbReference type="HOGENOM" id="CLU_029423_0_0_11"/>